<feature type="transmembrane region" description="Helical" evidence="1">
    <location>
        <begin position="6"/>
        <end position="24"/>
    </location>
</feature>
<evidence type="ECO:0000256" key="1">
    <source>
        <dbReference type="SAM" id="Phobius"/>
    </source>
</evidence>
<gene>
    <name evidence="2" type="ORF">HKK74_12210</name>
</gene>
<protein>
    <submittedName>
        <fullName evidence="2">Uncharacterized protein</fullName>
    </submittedName>
</protein>
<sequence length="74" mass="7788">MDANPVSTLITGAVLAGVFVGIAVQRARHAFTQWRNAIRGLPVLKNKAYGEVRRAGTAVLIVSAVLYALIRAGG</sequence>
<organism evidence="2 3">
    <name type="scientific">Actinomadura alba</name>
    <dbReference type="NCBI Taxonomy" id="406431"/>
    <lineage>
        <taxon>Bacteria</taxon>
        <taxon>Bacillati</taxon>
        <taxon>Actinomycetota</taxon>
        <taxon>Actinomycetes</taxon>
        <taxon>Streptosporangiales</taxon>
        <taxon>Thermomonosporaceae</taxon>
        <taxon>Actinomadura</taxon>
    </lineage>
</organism>
<dbReference type="RefSeq" id="WP_187243263.1">
    <property type="nucleotide sequence ID" value="NZ_BAAAOK010000071.1"/>
</dbReference>
<accession>A0ABR7LNW5</accession>
<proteinExistence type="predicted"/>
<dbReference type="EMBL" id="JABVEC010000007">
    <property type="protein sequence ID" value="MBC6466259.1"/>
    <property type="molecule type" value="Genomic_DNA"/>
</dbReference>
<evidence type="ECO:0000313" key="3">
    <source>
        <dbReference type="Proteomes" id="UP000805614"/>
    </source>
</evidence>
<keyword evidence="3" id="KW-1185">Reference proteome</keyword>
<reference evidence="2 3" key="1">
    <citation type="submission" date="2020-06" db="EMBL/GenBank/DDBJ databases">
        <title>Actinomadura xiongansis sp. nov., isolated from soil of Baiyangdian.</title>
        <authorList>
            <person name="Zhang X."/>
        </authorList>
    </citation>
    <scope>NUCLEOTIDE SEQUENCE [LARGE SCALE GENOMIC DNA]</scope>
    <source>
        <strain evidence="2 3">HBUM206468</strain>
    </source>
</reference>
<dbReference type="Proteomes" id="UP000805614">
    <property type="component" value="Unassembled WGS sequence"/>
</dbReference>
<keyword evidence="1" id="KW-0472">Membrane</keyword>
<keyword evidence="1" id="KW-1133">Transmembrane helix</keyword>
<name>A0ABR7LNW5_9ACTN</name>
<comment type="caution">
    <text evidence="2">The sequence shown here is derived from an EMBL/GenBank/DDBJ whole genome shotgun (WGS) entry which is preliminary data.</text>
</comment>
<feature type="transmembrane region" description="Helical" evidence="1">
    <location>
        <begin position="55"/>
        <end position="73"/>
    </location>
</feature>
<keyword evidence="1" id="KW-0812">Transmembrane</keyword>
<evidence type="ECO:0000313" key="2">
    <source>
        <dbReference type="EMBL" id="MBC6466259.1"/>
    </source>
</evidence>